<evidence type="ECO:0000259" key="5">
    <source>
        <dbReference type="Pfam" id="PF08314"/>
    </source>
</evidence>
<dbReference type="SUPFAM" id="SSF50978">
    <property type="entry name" value="WD40 repeat-like"/>
    <property type="match status" value="1"/>
</dbReference>
<keyword evidence="3" id="KW-0256">Endoplasmic reticulum</keyword>
<dbReference type="PANTHER" id="PTHR15922">
    <property type="entry name" value="NEUROBLASTOMA-AMPLIFIED SEQUENCE"/>
    <property type="match status" value="1"/>
</dbReference>
<reference evidence="6 7" key="1">
    <citation type="submission" date="2021-05" db="EMBL/GenBank/DDBJ databases">
        <title>Genome Assembly of Synthetic Allotetraploid Brassica napus Reveals Homoeologous Exchanges between Subgenomes.</title>
        <authorList>
            <person name="Davis J.T."/>
        </authorList>
    </citation>
    <scope>NUCLEOTIDE SEQUENCE [LARGE SCALE GENOMIC DNA]</scope>
    <source>
        <strain evidence="7">cv. Da-Ae</strain>
        <tissue evidence="6">Seedling</tissue>
    </source>
</reference>
<dbReference type="InterPro" id="IPR015943">
    <property type="entry name" value="WD40/YVTN_repeat-like_dom_sf"/>
</dbReference>
<gene>
    <name evidence="6" type="ORF">HID58_023361</name>
</gene>
<keyword evidence="2" id="KW-0813">Transport</keyword>
<evidence type="ECO:0000256" key="3">
    <source>
        <dbReference type="ARBA" id="ARBA00022824"/>
    </source>
</evidence>
<feature type="domain" description="Sec39" evidence="5">
    <location>
        <begin position="926"/>
        <end position="1152"/>
    </location>
</feature>
<dbReference type="Proteomes" id="UP000824890">
    <property type="component" value="Unassembled WGS sequence"/>
</dbReference>
<accession>A0ABQ8D268</accession>
<name>A0ABQ8D268_BRANA</name>
<evidence type="ECO:0000256" key="2">
    <source>
        <dbReference type="ARBA" id="ARBA00022448"/>
    </source>
</evidence>
<dbReference type="InterPro" id="IPR013244">
    <property type="entry name" value="Sec39_domain"/>
</dbReference>
<dbReference type="Pfam" id="PF08314">
    <property type="entry name" value="Sec39"/>
    <property type="match status" value="2"/>
</dbReference>
<feature type="domain" description="Sec39" evidence="5">
    <location>
        <begin position="620"/>
        <end position="912"/>
    </location>
</feature>
<dbReference type="PANTHER" id="PTHR15922:SF2">
    <property type="entry name" value="NBAS SUBUNIT OF NRZ TETHERING COMPLEX"/>
    <property type="match status" value="1"/>
</dbReference>
<proteinExistence type="predicted"/>
<comment type="subcellular location">
    <subcellularLocation>
        <location evidence="1">Endoplasmic reticulum</location>
    </subcellularLocation>
</comment>
<evidence type="ECO:0000256" key="4">
    <source>
        <dbReference type="ARBA" id="ARBA00022927"/>
    </source>
</evidence>
<protein>
    <recommendedName>
        <fullName evidence="5">Sec39 domain-containing protein</fullName>
    </recommendedName>
</protein>
<evidence type="ECO:0000313" key="6">
    <source>
        <dbReference type="EMBL" id="KAH0923343.1"/>
    </source>
</evidence>
<evidence type="ECO:0000256" key="1">
    <source>
        <dbReference type="ARBA" id="ARBA00004240"/>
    </source>
</evidence>
<dbReference type="EMBL" id="JAGKQM010000006">
    <property type="protein sequence ID" value="KAH0923343.1"/>
    <property type="molecule type" value="Genomic_DNA"/>
</dbReference>
<keyword evidence="4" id="KW-0653">Protein transport</keyword>
<dbReference type="InterPro" id="IPR036322">
    <property type="entry name" value="WD40_repeat_dom_sf"/>
</dbReference>
<dbReference type="Gene3D" id="2.130.10.10">
    <property type="entry name" value="YVTN repeat-like/Quinoprotein amine dehydrogenase"/>
    <property type="match status" value="1"/>
</dbReference>
<comment type="caution">
    <text evidence="6">The sequence shown here is derived from an EMBL/GenBank/DDBJ whole genome shotgun (WGS) entry which is preliminary data.</text>
</comment>
<evidence type="ECO:0000313" key="7">
    <source>
        <dbReference type="Proteomes" id="UP000824890"/>
    </source>
</evidence>
<keyword evidence="7" id="KW-1185">Reference proteome</keyword>
<sequence length="2416" mass="271526">MESRGETVLYEIRNHASLPFVPRYPPLPQAHGTVSKGGLRSLVSIRGVSQLKEKWSGYWNPRKDNKPVSLFISPRGEFVAVTSANHVTILRKDDDYRKPCGTFTASISGSFTSGIWSENHDVLGLVDDSETLFFIKANGEEISQVTKRNLKVSSSVLGLMEDDDGSQTSCLCAFSVLTSDGLIHHVEISREPSASVISKHASSSSPALRKQFPNHVFCFDYLPDLSFLLIVGSAAGVSSTASSGSSCISLWRKCQNSGLELLSTSKFEGLYCDGKESQVAYPKVLISPQGSHVASLDSNGRLHLFELDKERLILSSCPSEDSSTSLERLSNVVDFTWWSDHALAILKRSGNVSILDIRRCVIVKEDATIYSMPVVERVRKFEGHIFLLESSTQEEKSALGKVDRDPGELHHSSDRGMLWRLISFTEKTIPEMYKILVENCQYQEALDFADSHGLDRDEVFKSRWLNSEKGPSDVSMILSKIKDKAFVLSECSDRIGPTEDSMKALLGHGLHLTNHYVFSESEDQESKHLWEFRMARLRLLQFSERLDTYLGISMGRYVAFCYTIASRKTCWPLCPLYVYQLIKFSSGISKLAYGHCILEFLLLFMQDYRKFRSSPINQAAIALAESGRIGALNLLFKRHPYSLASFTLKILAAIPETVPVETYARLLPGKSPPTSMAVREEDWVECDKMVRFITKLPESDKNDSHIQTEPIVRRCLGYNWPSLEELTSWYKNRARDIDSSTGLLDNCICLIDIACRKGISELEQFHEDLSYLHQIIYSDEFGGEICFSLSLVGWEKLPDYEKFKIMLEGVKAETVLSRLHDKAIPFMQKRYSGTTNHDEVSFLVKWLKEIAAKSDMDLCSKVIEEGCTDLYTVCFFKDEVEAVDCALQCLYMCKVTDKWNVMATMLSKLPKIHDINGGEDIQKRLKLAEGHIEAGRLLELYQVPKPINYFLEVHLDEKGVKQIIRLMLSKFVRRQPGRSDNDWACMWRDLRQLQEKAFPFLDLEFMLTEFCRGLLKAGKFSLARNYLKGTGSVALPSEKAESLVINAAKEYFFSAPSLASEEIWRARECLNIFSSSRTVKAEADVIDAVTVRLPDLGVTLLPVQFKQVNDPMEIIKMAITGHPGAYLHVEELIEVAKLLGLNSSENISSVEEAIAREAAVAGDLQVAFDLCLVLTKKGHGPIWDLGAAIARGPALEHMDVSSRKQLLGFALGHCDDESISELLHAWKDLDLQGQCETLGILSESDSPEFRKMDGVSCLRDNPQMIDGLNFDQQLDLDRVKATLSVVAKDLPVDNSVDLESLLKENGKLLSFAASHLPWLLKLGRNRQLDKNLVLDSVPGKQFVSTKATALVTILSWLARNGFAPKDELIAMITDSIIEQPVTKEEDIIGCSFLLNLVDASNAVEVIEKQLRTRGNYQEIRSIMSLGMVYSLLHDSGVECTAPNQRRELLRNNFERKQIESFSDDVSRIDKLQSTFWKEWKHKLEEKMHVADRSRMLERIIPGVDTERFLSHDIDYIKAAVFSLIESLKSEKKLILKDILKLADTYGLEQSEVILRYLSAILCSEVWTNEDITAEILQVKEEILTFASVTIQTISTFVYPAVSGLNKQRLGYIYSLLSECYCRLEESKEESSLVHQPHGSFVGLSNFYNILNQECSRVSFITDLDFKNIVELGGLNFDSFNNEVHAHINEMNLEALAKMVEILTGLFMENSPKGLISWQDVYIQYIMNLLDTLESRRDLDFGSAESFQGFLSQLEQTYDHSRVYIRVLEPLQALEIMKRHFMLVLPPSGSYVHIPDSSTWQECLILLINFWIRLADEMQEVKSSSPSLEENLILSPDCINSCLTVLIRLVMDDSLSPSQAWAAVLAYLRSGLVGDYATEIFNFCRAMVFSGCGFGPISDVFSHLSSRYPTSLQDLPHLYLSVLEPILQDLVSGAQETQNLYRLLSSLSNLEGNLDELKRVRLVVWEKLVIFSENLELPSQVRVYSLELMQFISGKNIKGSSSELQSNVIPWDGSAELLLSRQKTEDTLDQALLPDQADGSSRLTNTLVALKSSQIAVASISPGLEISPEDLSSVETSVSCFSKLSAAVTTASQAEALLAILEGWEELFEAKKAELLLPSNEATDEGDDWGDDAWNDGWETLQELEPEEKEQKEYVVAAHPLHSCWLDIFRKYISLGMPEHVLRLIDGSLEKPEEVLLEETEAESLTGILAGTDPYLALMISLLFPYERIRSQCLSVVEDKLKQEGLPELSSQNHHNVLLLVIYSGTLSTIISNSSYGSVFSFICYLVGKLSREFQEERIREAGNKEASTSSERRLLSCFGELMFPCFISGLVKAEQQILAGFLVTKFMHSNPSLSLINVAEASLRRYLEKQVESLEDSFGETTEVETLKNTVSSLRVDSKEVIRSALASLSSCTNSR</sequence>
<organism evidence="6 7">
    <name type="scientific">Brassica napus</name>
    <name type="common">Rape</name>
    <dbReference type="NCBI Taxonomy" id="3708"/>
    <lineage>
        <taxon>Eukaryota</taxon>
        <taxon>Viridiplantae</taxon>
        <taxon>Streptophyta</taxon>
        <taxon>Embryophyta</taxon>
        <taxon>Tracheophyta</taxon>
        <taxon>Spermatophyta</taxon>
        <taxon>Magnoliopsida</taxon>
        <taxon>eudicotyledons</taxon>
        <taxon>Gunneridae</taxon>
        <taxon>Pentapetalae</taxon>
        <taxon>rosids</taxon>
        <taxon>malvids</taxon>
        <taxon>Brassicales</taxon>
        <taxon>Brassicaceae</taxon>
        <taxon>Brassiceae</taxon>
        <taxon>Brassica</taxon>
    </lineage>
</organism>